<dbReference type="AlphaFoldDB" id="A0A1B0VBU8"/>
<evidence type="ECO:0000256" key="12">
    <source>
        <dbReference type="ARBA" id="ARBA00023027"/>
    </source>
</evidence>
<evidence type="ECO:0000256" key="14">
    <source>
        <dbReference type="ARBA" id="ARBA00023128"/>
    </source>
</evidence>
<reference evidence="20" key="1">
    <citation type="submission" date="2015-07" db="EMBL/GenBank/DDBJ databases">
        <title>Complete mitochondrial genome of Omobranchus elegans (Blenniidae, Blenniiformes) from the South Sea, Korea.</title>
        <authorList>
            <person name="Oh J."/>
        </authorList>
    </citation>
    <scope>NUCLEOTIDE SEQUENCE</scope>
</reference>
<dbReference type="GO" id="GO:0005743">
    <property type="term" value="C:mitochondrial inner membrane"/>
    <property type="evidence" value="ECO:0007669"/>
    <property type="project" value="UniProtKB-SubCell"/>
</dbReference>
<evidence type="ECO:0000313" key="20">
    <source>
        <dbReference type="EMBL" id="AMP84257.1"/>
    </source>
</evidence>
<evidence type="ECO:0000256" key="9">
    <source>
        <dbReference type="ARBA" id="ARBA00022967"/>
    </source>
</evidence>
<dbReference type="PRINTS" id="PR01436">
    <property type="entry name" value="NADHDHGNASE2"/>
</dbReference>
<evidence type="ECO:0000256" key="1">
    <source>
        <dbReference type="ARBA" id="ARBA00004448"/>
    </source>
</evidence>
<evidence type="ECO:0000256" key="8">
    <source>
        <dbReference type="ARBA" id="ARBA00022792"/>
    </source>
</evidence>
<dbReference type="EMBL" id="KT284893">
    <property type="protein sequence ID" value="AMP84257.1"/>
    <property type="molecule type" value="Genomic_DNA"/>
</dbReference>
<evidence type="ECO:0000256" key="15">
    <source>
        <dbReference type="ARBA" id="ARBA00023136"/>
    </source>
</evidence>
<accession>A0A1B0VBU8</accession>
<feature type="transmembrane region" description="Helical" evidence="17">
    <location>
        <begin position="322"/>
        <end position="346"/>
    </location>
</feature>
<keyword evidence="7 17" id="KW-0812">Transmembrane</keyword>
<proteinExistence type="inferred from homology"/>
<evidence type="ECO:0000256" key="3">
    <source>
        <dbReference type="ARBA" id="ARBA00012944"/>
    </source>
</evidence>
<geneLocation type="mitochondrion" evidence="20"/>
<feature type="transmembrane region" description="Helical" evidence="17">
    <location>
        <begin position="202"/>
        <end position="224"/>
    </location>
</feature>
<sequence length="348" mass="37846">MAPLALLIILMSMTLGTFLAITSSHWLLAWMGLELNTIAILPLMAYRHFPRAVEACTKYFLIQASASALFLFASVTNAWSSGEWDIQQMTDPLSTTIITIALASKIGLAPLHAWLPEVIQGINLTTGLILSTWQKIAPLTLLLQIKMPFPTLFILLGIASVLIGGWAGLNQTQLRKMLAYSSIAHTGWMVLVMQFAPTLALFNFLMYTIMTSAAFLAFTILSSTSLSSLSASWSKAPMLAALALLTFLSLAGLPPLMGFTPKLLILQELVKNQLYLVSSIAVMSVLLSLFFYVRTVMVMILTIGPNTILASAPWRLNSNKPALLLAFSTSTSILLLPLTPSIITLLTP</sequence>
<feature type="transmembrane region" description="Helical" evidence="17">
    <location>
        <begin position="274"/>
        <end position="301"/>
    </location>
</feature>
<keyword evidence="15 17" id="KW-0472">Membrane</keyword>
<comment type="function">
    <text evidence="17">Core subunit of the mitochondrial membrane respiratory chain NADH dehydrogenase (Complex I) which catalyzes electron transfer from NADH through the respiratory chain, using ubiquinone as an electron acceptor. Essential for the catalytic activity and assembly of complex I.</text>
</comment>
<dbReference type="PANTHER" id="PTHR46552">
    <property type="entry name" value="NADH-UBIQUINONE OXIDOREDUCTASE CHAIN 2"/>
    <property type="match status" value="1"/>
</dbReference>
<keyword evidence="12 17" id="KW-0520">NAD</keyword>
<keyword evidence="6 17" id="KW-0679">Respiratory chain</keyword>
<feature type="domain" description="NADH:quinone oxidoreductase/Mrp antiporter transmembrane" evidence="18">
    <location>
        <begin position="23"/>
        <end position="287"/>
    </location>
</feature>
<evidence type="ECO:0000256" key="4">
    <source>
        <dbReference type="ARBA" id="ARBA00021008"/>
    </source>
</evidence>
<dbReference type="InterPro" id="IPR001750">
    <property type="entry name" value="ND/Mrp_TM"/>
</dbReference>
<feature type="transmembrane region" description="Helical" evidence="17">
    <location>
        <begin position="236"/>
        <end position="254"/>
    </location>
</feature>
<evidence type="ECO:0000256" key="2">
    <source>
        <dbReference type="ARBA" id="ARBA00007012"/>
    </source>
</evidence>
<evidence type="ECO:0000256" key="13">
    <source>
        <dbReference type="ARBA" id="ARBA00023075"/>
    </source>
</evidence>
<evidence type="ECO:0000256" key="6">
    <source>
        <dbReference type="ARBA" id="ARBA00022660"/>
    </source>
</evidence>
<dbReference type="InterPro" id="IPR003917">
    <property type="entry name" value="NADH_UbQ_OxRdtase_chain2"/>
</dbReference>
<keyword evidence="8 17" id="KW-0999">Mitochondrion inner membrane</keyword>
<keyword evidence="10 17" id="KW-0249">Electron transport</keyword>
<feature type="transmembrane region" description="Helical" evidence="17">
    <location>
        <begin position="149"/>
        <end position="169"/>
    </location>
</feature>
<keyword evidence="5" id="KW-0813">Transport</keyword>
<dbReference type="Pfam" id="PF00361">
    <property type="entry name" value="Proton_antipo_M"/>
    <property type="match status" value="1"/>
</dbReference>
<dbReference type="EC" id="7.1.1.2" evidence="3 17"/>
<keyword evidence="14 17" id="KW-0496">Mitochondrion</keyword>
<dbReference type="PANTHER" id="PTHR46552:SF1">
    <property type="entry name" value="NADH-UBIQUINONE OXIDOREDUCTASE CHAIN 2"/>
    <property type="match status" value="1"/>
</dbReference>
<keyword evidence="9 17" id="KW-1278">Translocase</keyword>
<evidence type="ECO:0000256" key="11">
    <source>
        <dbReference type="ARBA" id="ARBA00022989"/>
    </source>
</evidence>
<dbReference type="InterPro" id="IPR010933">
    <property type="entry name" value="NADH_DH_su2_C"/>
</dbReference>
<comment type="subcellular location">
    <subcellularLocation>
        <location evidence="1 17">Mitochondrion inner membrane</location>
        <topology evidence="1 17">Multi-pass membrane protein</topology>
    </subcellularLocation>
</comment>
<protein>
    <recommendedName>
        <fullName evidence="4 17">NADH-ubiquinone oxidoreductase chain 2</fullName>
        <ecNumber evidence="3 17">7.1.1.2</ecNumber>
    </recommendedName>
</protein>
<feature type="transmembrane region" description="Helical" evidence="17">
    <location>
        <begin position="59"/>
        <end position="79"/>
    </location>
</feature>
<evidence type="ECO:0000256" key="16">
    <source>
        <dbReference type="ARBA" id="ARBA00049551"/>
    </source>
</evidence>
<comment type="catalytic activity">
    <reaction evidence="16 17">
        <text>a ubiquinone + NADH + 5 H(+)(in) = a ubiquinol + NAD(+) + 4 H(+)(out)</text>
        <dbReference type="Rhea" id="RHEA:29091"/>
        <dbReference type="Rhea" id="RHEA-COMP:9565"/>
        <dbReference type="Rhea" id="RHEA-COMP:9566"/>
        <dbReference type="ChEBI" id="CHEBI:15378"/>
        <dbReference type="ChEBI" id="CHEBI:16389"/>
        <dbReference type="ChEBI" id="CHEBI:17976"/>
        <dbReference type="ChEBI" id="CHEBI:57540"/>
        <dbReference type="ChEBI" id="CHEBI:57945"/>
        <dbReference type="EC" id="7.1.1.2"/>
    </reaction>
</comment>
<evidence type="ECO:0000259" key="19">
    <source>
        <dbReference type="Pfam" id="PF06444"/>
    </source>
</evidence>
<evidence type="ECO:0000256" key="10">
    <source>
        <dbReference type="ARBA" id="ARBA00022982"/>
    </source>
</evidence>
<organism evidence="20">
    <name type="scientific">Omobranchus elegans</name>
    <name type="common">elegant blenny</name>
    <dbReference type="NCBI Taxonomy" id="1405654"/>
    <lineage>
        <taxon>Eukaryota</taxon>
        <taxon>Metazoa</taxon>
        <taxon>Chordata</taxon>
        <taxon>Craniata</taxon>
        <taxon>Vertebrata</taxon>
        <taxon>Euteleostomi</taxon>
        <taxon>Actinopterygii</taxon>
        <taxon>Neopterygii</taxon>
        <taxon>Teleostei</taxon>
        <taxon>Neoteleostei</taxon>
        <taxon>Acanthomorphata</taxon>
        <taxon>Ovalentaria</taxon>
        <taxon>Blenniimorphae</taxon>
        <taxon>Blenniiformes</taxon>
        <taxon>Blennioidei</taxon>
        <taxon>Blenniidae</taxon>
        <taxon>Blenniinae</taxon>
        <taxon>Omobranchus</taxon>
    </lineage>
</organism>
<keyword evidence="13 17" id="KW-0830">Ubiquinone</keyword>
<evidence type="ECO:0000256" key="17">
    <source>
        <dbReference type="RuleBase" id="RU003403"/>
    </source>
</evidence>
<evidence type="ECO:0000256" key="7">
    <source>
        <dbReference type="ARBA" id="ARBA00022692"/>
    </source>
</evidence>
<keyword evidence="11 17" id="KW-1133">Transmembrane helix</keyword>
<dbReference type="GO" id="GO:0008137">
    <property type="term" value="F:NADH dehydrogenase (ubiquinone) activity"/>
    <property type="evidence" value="ECO:0007669"/>
    <property type="project" value="UniProtKB-EC"/>
</dbReference>
<feature type="domain" description="NADH dehydrogenase subunit 2 C-terminal" evidence="19">
    <location>
        <begin position="289"/>
        <end position="343"/>
    </location>
</feature>
<dbReference type="GO" id="GO:0006120">
    <property type="term" value="P:mitochondrial electron transport, NADH to ubiquinone"/>
    <property type="evidence" value="ECO:0007669"/>
    <property type="project" value="InterPro"/>
</dbReference>
<dbReference type="InterPro" id="IPR050175">
    <property type="entry name" value="Complex_I_Subunit_2"/>
</dbReference>
<comment type="similarity">
    <text evidence="2 17">Belongs to the complex I subunit 2 family.</text>
</comment>
<name>A0A1B0VBU8_9TELE</name>
<evidence type="ECO:0000259" key="18">
    <source>
        <dbReference type="Pfam" id="PF00361"/>
    </source>
</evidence>
<dbReference type="Pfam" id="PF06444">
    <property type="entry name" value="NADH_dehy_S2_C"/>
    <property type="match status" value="1"/>
</dbReference>
<evidence type="ECO:0000256" key="5">
    <source>
        <dbReference type="ARBA" id="ARBA00022448"/>
    </source>
</evidence>